<dbReference type="Proteomes" id="UP000887579">
    <property type="component" value="Unplaced"/>
</dbReference>
<evidence type="ECO:0000313" key="1">
    <source>
        <dbReference type="Proteomes" id="UP000887579"/>
    </source>
</evidence>
<proteinExistence type="predicted"/>
<organism evidence="1 2">
    <name type="scientific">Panagrolaimus sp. ES5</name>
    <dbReference type="NCBI Taxonomy" id="591445"/>
    <lineage>
        <taxon>Eukaryota</taxon>
        <taxon>Metazoa</taxon>
        <taxon>Ecdysozoa</taxon>
        <taxon>Nematoda</taxon>
        <taxon>Chromadorea</taxon>
        <taxon>Rhabditida</taxon>
        <taxon>Tylenchina</taxon>
        <taxon>Panagrolaimomorpha</taxon>
        <taxon>Panagrolaimoidea</taxon>
        <taxon>Panagrolaimidae</taxon>
        <taxon>Panagrolaimus</taxon>
    </lineage>
</organism>
<dbReference type="WBParaSite" id="ES5_v2.g6611.t1">
    <property type="protein sequence ID" value="ES5_v2.g6611.t1"/>
    <property type="gene ID" value="ES5_v2.g6611"/>
</dbReference>
<name>A0AC34GQC6_9BILA</name>
<reference evidence="2" key="1">
    <citation type="submission" date="2022-11" db="UniProtKB">
        <authorList>
            <consortium name="WormBaseParasite"/>
        </authorList>
    </citation>
    <scope>IDENTIFICATION</scope>
</reference>
<evidence type="ECO:0000313" key="2">
    <source>
        <dbReference type="WBParaSite" id="ES5_v2.g6611.t1"/>
    </source>
</evidence>
<sequence length="227" mass="26173">MKNRRNETGIQWFQRLDPKRVNQSTGLKQLDKFMKNSFGPGYVVEIDGPSGSGKTEFCYTLMAETFNKYNNNNYIYYFDYTGAFNPLRFKEILMNRFGPKTASFKVIKQRRKVSLLIIENIGLILGGTVRTLPHFKSTGKWMQQRVSLAIQDLSKKYHTPVVVTNHIRGWKISMNPALGTVWASSILHHILLMRQNREFLMQNFNAKTGPTSSAIKFYLTEKGVTEC</sequence>
<accession>A0AC34GQC6</accession>
<protein>
    <submittedName>
        <fullName evidence="2">DNA recombination and repair protein Rad51-like C-terminal domain-containing protein</fullName>
    </submittedName>
</protein>